<feature type="domain" description="Outer membrane channel protein CpnT-like N-terminal" evidence="2">
    <location>
        <begin position="6"/>
        <end position="148"/>
    </location>
</feature>
<comment type="caution">
    <text evidence="3">The sequence shown here is derived from an EMBL/GenBank/DDBJ whole genome shotgun (WGS) entry which is preliminary data.</text>
</comment>
<name>A0ABP5Q7L7_9ACTN</name>
<feature type="compositionally biased region" description="Polar residues" evidence="1">
    <location>
        <begin position="554"/>
        <end position="570"/>
    </location>
</feature>
<feature type="compositionally biased region" description="Low complexity" evidence="1">
    <location>
        <begin position="786"/>
        <end position="799"/>
    </location>
</feature>
<dbReference type="SUPFAM" id="SSF55486">
    <property type="entry name" value="Metalloproteases ('zincins'), catalytic domain"/>
    <property type="match status" value="1"/>
</dbReference>
<dbReference type="RefSeq" id="WP_344634428.1">
    <property type="nucleotide sequence ID" value="NZ_BAAATR010000002.1"/>
</dbReference>
<dbReference type="Proteomes" id="UP001500305">
    <property type="component" value="Unassembled WGS sequence"/>
</dbReference>
<dbReference type="Pfam" id="PF25547">
    <property type="entry name" value="WXG100_2"/>
    <property type="match status" value="1"/>
</dbReference>
<evidence type="ECO:0000259" key="2">
    <source>
        <dbReference type="Pfam" id="PF25547"/>
    </source>
</evidence>
<feature type="region of interest" description="Disordered" evidence="1">
    <location>
        <begin position="298"/>
        <end position="912"/>
    </location>
</feature>
<dbReference type="Gene3D" id="3.40.390.10">
    <property type="entry name" value="Collagenase (Catalytic Domain)"/>
    <property type="match status" value="1"/>
</dbReference>
<dbReference type="PRINTS" id="PR01217">
    <property type="entry name" value="PRICHEXTENSN"/>
</dbReference>
<reference evidence="4" key="1">
    <citation type="journal article" date="2019" name="Int. J. Syst. Evol. Microbiol.">
        <title>The Global Catalogue of Microorganisms (GCM) 10K type strain sequencing project: providing services to taxonomists for standard genome sequencing and annotation.</title>
        <authorList>
            <consortium name="The Broad Institute Genomics Platform"/>
            <consortium name="The Broad Institute Genome Sequencing Center for Infectious Disease"/>
            <person name="Wu L."/>
            <person name="Ma J."/>
        </authorList>
    </citation>
    <scope>NUCLEOTIDE SEQUENCE [LARGE SCALE GENOMIC DNA]</scope>
    <source>
        <strain evidence="4">JCM 7356</strain>
    </source>
</reference>
<organism evidence="3 4">
    <name type="scientific">Kitasatospora cystarginea</name>
    <dbReference type="NCBI Taxonomy" id="58350"/>
    <lineage>
        <taxon>Bacteria</taxon>
        <taxon>Bacillati</taxon>
        <taxon>Actinomycetota</taxon>
        <taxon>Actinomycetes</taxon>
        <taxon>Kitasatosporales</taxon>
        <taxon>Streptomycetaceae</taxon>
        <taxon>Kitasatospora</taxon>
    </lineage>
</organism>
<feature type="region of interest" description="Disordered" evidence="1">
    <location>
        <begin position="924"/>
        <end position="955"/>
    </location>
</feature>
<feature type="compositionally biased region" description="Pro residues" evidence="1">
    <location>
        <begin position="427"/>
        <end position="439"/>
    </location>
</feature>
<dbReference type="EMBL" id="BAAATR010000002">
    <property type="protein sequence ID" value="GAA2227783.1"/>
    <property type="molecule type" value="Genomic_DNA"/>
</dbReference>
<proteinExistence type="predicted"/>
<evidence type="ECO:0000313" key="4">
    <source>
        <dbReference type="Proteomes" id="UP001500305"/>
    </source>
</evidence>
<feature type="compositionally biased region" description="Gly residues" evidence="1">
    <location>
        <begin position="808"/>
        <end position="819"/>
    </location>
</feature>
<feature type="compositionally biased region" description="Basic and acidic residues" evidence="1">
    <location>
        <begin position="924"/>
        <end position="935"/>
    </location>
</feature>
<feature type="compositionally biased region" description="Pro residues" evidence="1">
    <location>
        <begin position="527"/>
        <end position="539"/>
    </location>
</feature>
<feature type="region of interest" description="Disordered" evidence="1">
    <location>
        <begin position="1291"/>
        <end position="1398"/>
    </location>
</feature>
<feature type="compositionally biased region" description="Low complexity" evidence="1">
    <location>
        <begin position="639"/>
        <end position="654"/>
    </location>
</feature>
<accession>A0ABP5Q7L7</accession>
<protein>
    <recommendedName>
        <fullName evidence="2">Outer membrane channel protein CpnT-like N-terminal domain-containing protein</fullName>
    </recommendedName>
</protein>
<feature type="region of interest" description="Disordered" evidence="1">
    <location>
        <begin position="1219"/>
        <end position="1243"/>
    </location>
</feature>
<feature type="compositionally biased region" description="Low complexity" evidence="1">
    <location>
        <begin position="825"/>
        <end position="846"/>
    </location>
</feature>
<gene>
    <name evidence="3" type="ORF">GCM10010430_04150</name>
</gene>
<feature type="compositionally biased region" description="Basic and acidic residues" evidence="1">
    <location>
        <begin position="897"/>
        <end position="912"/>
    </location>
</feature>
<feature type="compositionally biased region" description="Basic and acidic residues" evidence="1">
    <location>
        <begin position="859"/>
        <end position="889"/>
    </location>
</feature>
<evidence type="ECO:0000256" key="1">
    <source>
        <dbReference type="SAM" id="MobiDB-lite"/>
    </source>
</evidence>
<dbReference type="InterPro" id="IPR024079">
    <property type="entry name" value="MetalloPept_cat_dom_sf"/>
</dbReference>
<keyword evidence="4" id="KW-1185">Reference proteome</keyword>
<dbReference type="InterPro" id="IPR057746">
    <property type="entry name" value="CpnT-like_N"/>
</dbReference>
<feature type="compositionally biased region" description="Polar residues" evidence="1">
    <location>
        <begin position="311"/>
        <end position="341"/>
    </location>
</feature>
<feature type="compositionally biased region" description="Pro residues" evidence="1">
    <location>
        <begin position="477"/>
        <end position="489"/>
    </location>
</feature>
<evidence type="ECO:0000313" key="3">
    <source>
        <dbReference type="EMBL" id="GAA2227783.1"/>
    </source>
</evidence>
<feature type="compositionally biased region" description="Polar residues" evidence="1">
    <location>
        <begin position="678"/>
        <end position="689"/>
    </location>
</feature>
<sequence length="1977" mass="209746">MAVELPEPLQWVLLLLAGTRWPEADEDQLREMADHWRKAAQSLQDAAHSADAAVKRALDGQQGAAAEALTKHWAQYTTGKGTKDDPGLFPGLIDGCNGMGDMLEAMANSAETAKIQIVAQLGILAFDIATAEAEAPVTFGASMAQIPIVVGITREVVGQILKKLLAEALEHAVKQAVQMAAINLMAQTIEVMQGHRKSIDMKELGQNALGGAVAGATGHVLGKGVGAAGEKLGMGQAMGSLPGKMATGAAVGVGTDVITQGITTGHVDTNSLLGSGLSGAGGVGAHAAGSAVKDHFKVPDTANVPHGGQLPTFSGTPHADSPSNSYRGPGSSDHSAPSSAPTDRPSLTPFTPHDPSTAGPGRGGSEPFATPHLDSTPPSHSAAPSESFAPRPAASEPHPATPAPTPSNTFTPHPATSEPHVSTPAPEHTPTPSFTPHPATPETHIPTPAPDHTPTPSNTFTPHPATSEPHVSTPAPEHTPTPSFTPHPATPETHIPTPAPDHTPTPSNTFTPHPATSEPHVSTPAPEHTPTPSNTPHPATPETHIPTPAPDHTPTPSNTFTPHPATSETHVPTPAPDHTPTPSNTFTPHPATSEPHVSTPAPEHTPTPSFTPHPATSETHVPTPAPDHESNPRPASTEPHLAAPTPAPDHTAAPRPEQHEPQPATPKPDHMATPVTDPGTTHPVTTEPSVVTPHSDVPSAGATPHADVPSPASAATPHQSGVPAAPPAPSAPSMPAFRPEPTAPAAPRNEAPSRPAPTPGDIHLDNTAVPTESVPPQASPAEHVPTDAPASSPTAAPGSIPVPPPFPTGGGGHSAGGGAHPAPPTTSSSPHSSATPPAPRTTTPTTGGTGLGRSGPRPGRSEGVFDKRRAERQAELDQLRADGGGHRVSDTANALGHDQRQTSRPPQDEFFDRRRAERQAELDQLRADGGGHRVSDTANALGHDQRQTATPPHDEIFDRRRAEREAELEQLRRQGNDLINDEVRALGRQGGALSHMSESDRLHAIDGMSLADRRKLATNAMAVDQLRANLTPKEFARTAAHLLVHVPQEVHAPISARNEAHAQVERMLQDPDVAARLLKNGANIGVAPKDKPQTTLPGLEQYAGRTTHTGAGGGRNYDDIRGSGGKNTSFTEENLTGDHTTVGGSSHYAEGYSTTTHEFAHTIHDFALSDADKKLIKDTYDKKFNDPSAIWVDGTHQDNYSRSDDHEYFAQVTNAWLGTNHGKDTKAGPNDPGRNNGPDWVRQHEPDLVPLLERLYGADPKAIHSEPANQVRANTGQYEDFREFWAGVDERMPESPAPAGHAAPTHQPAAGPHSPVDDPFSDAHAIEDPFSDAHAIEDPHPAAPQGSHVPPAPPMPHEGPGAVHDLPRPAPFSDGDVVMDDASQHTPSPAPQLENRRPLPVAVRLGVDGPQQHGQVTPDKVWVTKLDLSTDRPMTRFGEKQESHTVPWGLTTRAVAGMSRRPVSELWPDLKHEITEMQQFKPTGAGVSASTHQKVLNRWNDITARLNQIPDTPPPGQSVHEWHKQVGDLVSGYVELSQLTSFATYKVGRAVGHGEASIFSELEKGPVSADRVSELFDGRNNSSLTPENRVEAKLHMLRTLQRAYPEHYSVDALGQESAPLRELRQKLDIPAAVGVSPAHAQLPQGIHQPHQVEIGSSFFTDLSIEPGNPPRIGRVMVSNTRPDTKFGSAQMSHTSSWSLMRAAAHSFEGKPVGELHSWLTERFNDVPPNALTADPFVNHWVTAARTELGGLENTPQHEWPERFSNLMKVYVAVHQKLPHATFADELQGGQATGSGELDLPYLNGRSDIAATPEQLASHFDGAAPFSSHVSADELQASYHDWRGLAGAVGPVNEDAVVALADRTFHHKTLGVLNAGAARNPVQEQHAANYFEGVLKWEHALRAEFGPEVGGRAVSQAWQEGREAFSPERFGMAFLPDRGGNQHLHDLVETVRTSGSPSEARAAIEELVRYFRNPQARR</sequence>